<gene>
    <name evidence="1" type="ORF">PPACK8108_LOCUS5600</name>
</gene>
<name>A0AAV0AR83_PHAPC</name>
<evidence type="ECO:0000313" key="1">
    <source>
        <dbReference type="EMBL" id="CAH7670858.1"/>
    </source>
</evidence>
<organism evidence="1 2">
    <name type="scientific">Phakopsora pachyrhizi</name>
    <name type="common">Asian soybean rust disease fungus</name>
    <dbReference type="NCBI Taxonomy" id="170000"/>
    <lineage>
        <taxon>Eukaryota</taxon>
        <taxon>Fungi</taxon>
        <taxon>Dikarya</taxon>
        <taxon>Basidiomycota</taxon>
        <taxon>Pucciniomycotina</taxon>
        <taxon>Pucciniomycetes</taxon>
        <taxon>Pucciniales</taxon>
        <taxon>Phakopsoraceae</taxon>
        <taxon>Phakopsora</taxon>
    </lineage>
</organism>
<dbReference type="AlphaFoldDB" id="A0AAV0AR83"/>
<reference evidence="1" key="1">
    <citation type="submission" date="2022-06" db="EMBL/GenBank/DDBJ databases">
        <authorList>
            <consortium name="SYNGENTA / RWTH Aachen University"/>
        </authorList>
    </citation>
    <scope>NUCLEOTIDE SEQUENCE</scope>
</reference>
<proteinExistence type="predicted"/>
<comment type="caution">
    <text evidence="1">The sequence shown here is derived from an EMBL/GenBank/DDBJ whole genome shotgun (WGS) entry which is preliminary data.</text>
</comment>
<dbReference type="Proteomes" id="UP001153365">
    <property type="component" value="Unassembled WGS sequence"/>
</dbReference>
<accession>A0AAV0AR83</accession>
<keyword evidence="2" id="KW-1185">Reference proteome</keyword>
<dbReference type="EMBL" id="CALTRL010001076">
    <property type="protein sequence ID" value="CAH7670858.1"/>
    <property type="molecule type" value="Genomic_DNA"/>
</dbReference>
<evidence type="ECO:0000313" key="2">
    <source>
        <dbReference type="Proteomes" id="UP001153365"/>
    </source>
</evidence>
<protein>
    <submittedName>
        <fullName evidence="1">Uncharacterized protein</fullName>
    </submittedName>
</protein>
<sequence length="162" mass="17180">MVEEELVTFLETDGVSSEESSPACSTEELVNACQPGVSHLIGKISLALTTPATSLLLVLPNSSINVHFESQPIVSVTPAPKATVDCAMALLFAPPTPVMVSSMCLFPWQLPIGSCRSLSVVNFGRLGTGGSSSVCAFHLTKTLKVPDLFKSQLLIFQNNCLK</sequence>